<feature type="region of interest" description="Disordered" evidence="1">
    <location>
        <begin position="803"/>
        <end position="911"/>
    </location>
</feature>
<feature type="compositionally biased region" description="Polar residues" evidence="1">
    <location>
        <begin position="1486"/>
        <end position="1505"/>
    </location>
</feature>
<accession>A0A8H5BLX0</accession>
<feature type="compositionally biased region" description="Acidic residues" evidence="1">
    <location>
        <begin position="541"/>
        <end position="553"/>
    </location>
</feature>
<feature type="compositionally biased region" description="Polar residues" evidence="1">
    <location>
        <begin position="896"/>
        <end position="909"/>
    </location>
</feature>
<feature type="compositionally biased region" description="Acidic residues" evidence="1">
    <location>
        <begin position="1010"/>
        <end position="1031"/>
    </location>
</feature>
<feature type="compositionally biased region" description="Low complexity" evidence="1">
    <location>
        <begin position="594"/>
        <end position="613"/>
    </location>
</feature>
<feature type="compositionally biased region" description="Basic and acidic residues" evidence="1">
    <location>
        <begin position="614"/>
        <end position="626"/>
    </location>
</feature>
<name>A0A8H5BLX0_9AGAR</name>
<feature type="compositionally biased region" description="Polar residues" evidence="1">
    <location>
        <begin position="1339"/>
        <end position="1350"/>
    </location>
</feature>
<feature type="region of interest" description="Disordered" evidence="1">
    <location>
        <begin position="931"/>
        <end position="982"/>
    </location>
</feature>
<feature type="region of interest" description="Disordered" evidence="1">
    <location>
        <begin position="1143"/>
        <end position="1565"/>
    </location>
</feature>
<feature type="compositionally biased region" description="Low complexity" evidence="1">
    <location>
        <begin position="628"/>
        <end position="639"/>
    </location>
</feature>
<evidence type="ECO:0000313" key="2">
    <source>
        <dbReference type="EMBL" id="KAF5325790.1"/>
    </source>
</evidence>
<dbReference type="OrthoDB" id="3357439at2759"/>
<feature type="region of interest" description="Disordered" evidence="1">
    <location>
        <begin position="1004"/>
        <end position="1118"/>
    </location>
</feature>
<evidence type="ECO:0000313" key="3">
    <source>
        <dbReference type="Proteomes" id="UP000541558"/>
    </source>
</evidence>
<feature type="compositionally biased region" description="Basic and acidic residues" evidence="1">
    <location>
        <begin position="1267"/>
        <end position="1281"/>
    </location>
</feature>
<feature type="compositionally biased region" description="Basic and acidic residues" evidence="1">
    <location>
        <begin position="1149"/>
        <end position="1161"/>
    </location>
</feature>
<feature type="compositionally biased region" description="Acidic residues" evidence="1">
    <location>
        <begin position="1162"/>
        <end position="1191"/>
    </location>
</feature>
<proteinExistence type="predicted"/>
<dbReference type="EMBL" id="JAACJK010000163">
    <property type="protein sequence ID" value="KAF5325790.1"/>
    <property type="molecule type" value="Genomic_DNA"/>
</dbReference>
<feature type="compositionally biased region" description="Basic and acidic residues" evidence="1">
    <location>
        <begin position="554"/>
        <end position="573"/>
    </location>
</feature>
<feature type="compositionally biased region" description="Polar residues" evidence="1">
    <location>
        <begin position="1323"/>
        <end position="1332"/>
    </location>
</feature>
<feature type="compositionally biased region" description="Low complexity" evidence="1">
    <location>
        <begin position="1351"/>
        <end position="1367"/>
    </location>
</feature>
<feature type="compositionally biased region" description="Pro residues" evidence="1">
    <location>
        <begin position="261"/>
        <end position="270"/>
    </location>
</feature>
<feature type="compositionally biased region" description="Polar residues" evidence="1">
    <location>
        <begin position="825"/>
        <end position="838"/>
    </location>
</feature>
<feature type="compositionally biased region" description="Acidic residues" evidence="1">
    <location>
        <begin position="1448"/>
        <end position="1467"/>
    </location>
</feature>
<feature type="region of interest" description="Disordered" evidence="1">
    <location>
        <begin position="249"/>
        <end position="653"/>
    </location>
</feature>
<keyword evidence="3" id="KW-1185">Reference proteome</keyword>
<feature type="region of interest" description="Disordered" evidence="1">
    <location>
        <begin position="60"/>
        <end position="83"/>
    </location>
</feature>
<protein>
    <submittedName>
        <fullName evidence="2">Uncharacterized protein</fullName>
    </submittedName>
</protein>
<gene>
    <name evidence="2" type="ORF">D9611_000056</name>
</gene>
<feature type="compositionally biased region" description="Basic and acidic residues" evidence="1">
    <location>
        <begin position="1507"/>
        <end position="1526"/>
    </location>
</feature>
<feature type="compositionally biased region" description="Basic and acidic residues" evidence="1">
    <location>
        <begin position="1541"/>
        <end position="1550"/>
    </location>
</feature>
<feature type="compositionally biased region" description="Basic and acidic residues" evidence="1">
    <location>
        <begin position="283"/>
        <end position="317"/>
    </location>
</feature>
<feature type="compositionally biased region" description="Basic residues" evidence="1">
    <location>
        <begin position="1230"/>
        <end position="1239"/>
    </location>
</feature>
<dbReference type="Proteomes" id="UP000541558">
    <property type="component" value="Unassembled WGS sequence"/>
</dbReference>
<feature type="compositionally biased region" description="Polar residues" evidence="1">
    <location>
        <begin position="1428"/>
        <end position="1440"/>
    </location>
</feature>
<feature type="compositionally biased region" description="Acidic residues" evidence="1">
    <location>
        <begin position="1049"/>
        <end position="1068"/>
    </location>
</feature>
<feature type="compositionally biased region" description="Basic and acidic residues" evidence="1">
    <location>
        <begin position="373"/>
        <end position="382"/>
    </location>
</feature>
<sequence>MYRSNVLRFSGALRDHRGPMGACPVNRQIQRYHCEDSVNVPGVYHRLVWKRIASQSEGFGVERGQDAPHTVEDEEPHGGTEGFRQEVVTGPREMGVEAVACRVSVGRRRSQRAPQTYCQGSGLLPWWKSNRRHALAQFYSPDSTLPSFHHQPPMEERPHSLKRKREPDYPRVTFTSGTRTFDRLLKETSLEELTEGVRRKLGYASDVPLQLAQLRDGKMVDLEDEDDYEAFCATAHAVPVITVQVTAPEGAPRFTPAKSTPAPPTRPPTAEPSSRKKQKKKKTDSVDEPDKSRDAGERPGQKRKAHTEEPEVAKTPDAEEDDAPPKKKKKKDTAKEPTNAQIAQRPEGSHPAAKEKVVPVAEKAEPSKAAVEASKDAEGLTKKEKKKKKKEKQGMPVTGEAGSEAPIRAESEAHQVPSQKPRKEERRRLAAKAKAEAEAEAKEKAEAAQREKEKADAAQREKDKAEAARKEREKAEATQKEKEEAEAEAARKEKERAQKEKSKADTTQKEKAKKTQKEEKSKAKGKASKPTEKPPHINGQQDDEESDADDLETILDKYGKDQDDSSESSESKGKTPVSEGSEETEVVDEPPKPKSAVPIAAPKAPAKAPAVNGKAKDISASEKNKEPSAGVVASTSAVVKKGKKEKAAAKAPLTVAQQAEIQAAMSNMLAAKKSVQPDIPASDPAAKKLAKEAETASGDCALCGAPASHKSCKMASYATSTLRKKLRDLKSEQTSSPTDFRARQIAGVAALIKEKEAQDKVGAAAKSKVVSDEGVTDVTVAQASSVKTVKLVDQAQVSAVTARIVQQPPGESLSAAGPSSKKKQTISTAAHSQQSQVVPSKPAPKPIDTPSESSSDDEPHDISTAKPLPALSHPPKLTITKPPNDKVSAATVRPAPQTNGNAAASTSKNLAPATALSHAINRSLGWSDEEAFPSISQAPLSQKTQGKKPAAKAPSSDEDSDEEPTTAQPTSTLPDLSILPSSSYANINLDDLIRGPRVSMSTKYLLSSGSEDEDEDADIDPEGLVQDEDDGPVSRRISKMFKAAGSPSSEEEQSDGPEQDSDAENDDDAPARPPRLSISTIQKSRVNQTDDEDDDARSGSAVQHGDLSFGDVNGLASPVEIDTRGDRAFSEALADDNAVFSLAAADVDDTSRESSKPVTPEKDDESEAEEENAEQEEPDQEEEMANDDQPIEDNRHDSIEPFESPAKQQAQSPPRSPIDENDAEMVQHSTPRRITRRMKGKDGKAPESPAPHISSLDKALKLWDSVAKSKGEEKPKDDSAKARTTRVKSAAPVEPTKVTTRSKSAAPPSPPKSRLAKALLSQPLKTIKSTLQGAAKPTLTRQTRSQKPVSTQAPAVRTTRAAAKRAASVQPEEAAASLPTQESAHKWEVLPAAESSSQPDETMNMDDELQSVPEAESEAEGENLFIPSETQNSFPYSQWQVDKKRMDEESDDDEEDEVGQALVEEEPTPPQVKRKAPSAGFPRLSQIASQSRTFRTSLPGPSQQRRPAADKKRRETMADLYGHGDQDPSDGSGSDSDSDSDAEKPVERSHIPKSRRAGAGIRSRV</sequence>
<feature type="compositionally biased region" description="Basic and acidic residues" evidence="1">
    <location>
        <begin position="421"/>
        <end position="522"/>
    </location>
</feature>
<feature type="compositionally biased region" description="Basic and acidic residues" evidence="1">
    <location>
        <begin position="352"/>
        <end position="366"/>
    </location>
</feature>
<feature type="compositionally biased region" description="Polar residues" evidence="1">
    <location>
        <begin position="965"/>
        <end position="982"/>
    </location>
</feature>
<feature type="compositionally biased region" description="Acidic residues" evidence="1">
    <location>
        <begin position="1403"/>
        <end position="1421"/>
    </location>
</feature>
<feature type="compositionally biased region" description="Polar residues" evidence="1">
    <location>
        <begin position="934"/>
        <end position="944"/>
    </location>
</feature>
<feature type="compositionally biased region" description="Low complexity" evidence="1">
    <location>
        <begin position="1301"/>
        <end position="1318"/>
    </location>
</feature>
<organism evidence="2 3">
    <name type="scientific">Ephemerocybe angulata</name>
    <dbReference type="NCBI Taxonomy" id="980116"/>
    <lineage>
        <taxon>Eukaryota</taxon>
        <taxon>Fungi</taxon>
        <taxon>Dikarya</taxon>
        <taxon>Basidiomycota</taxon>
        <taxon>Agaricomycotina</taxon>
        <taxon>Agaricomycetes</taxon>
        <taxon>Agaricomycetidae</taxon>
        <taxon>Agaricales</taxon>
        <taxon>Agaricineae</taxon>
        <taxon>Psathyrellaceae</taxon>
        <taxon>Ephemerocybe</taxon>
    </lineage>
</organism>
<reference evidence="2 3" key="1">
    <citation type="journal article" date="2020" name="ISME J.">
        <title>Uncovering the hidden diversity of litter-decomposition mechanisms in mushroom-forming fungi.</title>
        <authorList>
            <person name="Floudas D."/>
            <person name="Bentzer J."/>
            <person name="Ahren D."/>
            <person name="Johansson T."/>
            <person name="Persson P."/>
            <person name="Tunlid A."/>
        </authorList>
    </citation>
    <scope>NUCLEOTIDE SEQUENCE [LARGE SCALE GENOMIC DNA]</scope>
    <source>
        <strain evidence="2 3">CBS 175.51</strain>
    </source>
</reference>
<feature type="compositionally biased region" description="Polar residues" evidence="1">
    <location>
        <begin position="1077"/>
        <end position="1087"/>
    </location>
</feature>
<evidence type="ECO:0000256" key="1">
    <source>
        <dbReference type="SAM" id="MobiDB-lite"/>
    </source>
</evidence>
<comment type="caution">
    <text evidence="2">The sequence shown here is derived from an EMBL/GenBank/DDBJ whole genome shotgun (WGS) entry which is preliminary data.</text>
</comment>